<evidence type="ECO:0000313" key="1">
    <source>
        <dbReference type="Proteomes" id="UP000887565"/>
    </source>
</evidence>
<sequence length="147" mass="16615">MQNIGKGIACINLAASLIGQHKMCSKHMVIITSYNAQVKQLRAKIDEACEAILHGKYLSNRSYSSSKLFVAEILAFIRLVLEMMSMQYALTVGIREHLVNEFHHIVLPILVKNQCQCTWLLFPPMLSVGLKLLCRMYNRDSMTTLSA</sequence>
<evidence type="ECO:0000313" key="2">
    <source>
        <dbReference type="WBParaSite" id="nRc.2.0.1.t11798-RA"/>
    </source>
</evidence>
<dbReference type="AlphaFoldDB" id="A0A915IDD1"/>
<proteinExistence type="predicted"/>
<protein>
    <submittedName>
        <fullName evidence="2">DNA2/NAM7 helicase-like C-terminal domain-containing protein</fullName>
    </submittedName>
</protein>
<dbReference type="WBParaSite" id="nRc.2.0.1.t11798-RA">
    <property type="protein sequence ID" value="nRc.2.0.1.t11798-RA"/>
    <property type="gene ID" value="nRc.2.0.1.g11798"/>
</dbReference>
<accession>A0A915IDD1</accession>
<organism evidence="1 2">
    <name type="scientific">Romanomermis culicivorax</name>
    <name type="common">Nematode worm</name>
    <dbReference type="NCBI Taxonomy" id="13658"/>
    <lineage>
        <taxon>Eukaryota</taxon>
        <taxon>Metazoa</taxon>
        <taxon>Ecdysozoa</taxon>
        <taxon>Nematoda</taxon>
        <taxon>Enoplea</taxon>
        <taxon>Dorylaimia</taxon>
        <taxon>Mermithida</taxon>
        <taxon>Mermithoidea</taxon>
        <taxon>Mermithidae</taxon>
        <taxon>Romanomermis</taxon>
    </lineage>
</organism>
<name>A0A915IDD1_ROMCU</name>
<dbReference type="Proteomes" id="UP000887565">
    <property type="component" value="Unplaced"/>
</dbReference>
<reference evidence="2" key="1">
    <citation type="submission" date="2022-11" db="UniProtKB">
        <authorList>
            <consortium name="WormBaseParasite"/>
        </authorList>
    </citation>
    <scope>IDENTIFICATION</scope>
</reference>
<keyword evidence="1" id="KW-1185">Reference proteome</keyword>